<evidence type="ECO:0000256" key="1">
    <source>
        <dbReference type="SAM" id="Phobius"/>
    </source>
</evidence>
<evidence type="ECO:0000313" key="2">
    <source>
        <dbReference type="EMBL" id="ANI16364.1"/>
    </source>
</evidence>
<dbReference type="AlphaFoldDB" id="A0A1A9KFS5"/>
<feature type="transmembrane region" description="Helical" evidence="1">
    <location>
        <begin position="104"/>
        <end position="125"/>
    </location>
</feature>
<dbReference type="RefSeq" id="WP_064583769.1">
    <property type="nucleotide sequence ID" value="NZ_CP015878.1"/>
</dbReference>
<evidence type="ECO:0000313" key="3">
    <source>
        <dbReference type="Proteomes" id="UP000077748"/>
    </source>
</evidence>
<accession>A0A1A9KFS5</accession>
<keyword evidence="1" id="KW-1133">Transmembrane helix</keyword>
<feature type="transmembrane region" description="Helical" evidence="1">
    <location>
        <begin position="6"/>
        <end position="31"/>
    </location>
</feature>
<protein>
    <submittedName>
        <fullName evidence="2">Uncharacterized protein</fullName>
    </submittedName>
</protein>
<organism evidence="2 3">
    <name type="scientific">Pseudomonas citronellolis</name>
    <dbReference type="NCBI Taxonomy" id="53408"/>
    <lineage>
        <taxon>Bacteria</taxon>
        <taxon>Pseudomonadati</taxon>
        <taxon>Pseudomonadota</taxon>
        <taxon>Gammaproteobacteria</taxon>
        <taxon>Pseudomonadales</taxon>
        <taxon>Pseudomonadaceae</taxon>
        <taxon>Pseudomonas</taxon>
    </lineage>
</organism>
<gene>
    <name evidence="2" type="ORF">A9C11_21375</name>
</gene>
<keyword evidence="1" id="KW-0812">Transmembrane</keyword>
<name>A0A1A9KFS5_9PSED</name>
<proteinExistence type="predicted"/>
<sequence>MNEFWNSWWAFSFMLSPFLVSLSGIALGIYIACSRDFKGILVALSNSEQPKRTSLILGSQDLISRCYLVSSIGGALLLPDRSIRRGLLDREDMRNFLPALRRRLLISIWMVIVGMAWLGLMLALLKLSGVN</sequence>
<dbReference type="EMBL" id="CP015878">
    <property type="protein sequence ID" value="ANI16364.1"/>
    <property type="molecule type" value="Genomic_DNA"/>
</dbReference>
<dbReference type="Proteomes" id="UP000077748">
    <property type="component" value="Chromosome"/>
</dbReference>
<keyword evidence="1" id="KW-0472">Membrane</keyword>
<reference evidence="2 3" key="1">
    <citation type="submission" date="2016-05" db="EMBL/GenBank/DDBJ databases">
        <title>Genome Sequence of Pseudomonas citronellolis Strain SJTE-3, an Estrogens and Persistent Organic Pollutants degradation strain.</title>
        <authorList>
            <person name="Liang R."/>
        </authorList>
    </citation>
    <scope>NUCLEOTIDE SEQUENCE [LARGE SCALE GENOMIC DNA]</scope>
    <source>
        <strain evidence="2 3">SJTE-3</strain>
    </source>
</reference>